<evidence type="ECO:0000313" key="2">
    <source>
        <dbReference type="Proteomes" id="UP001054945"/>
    </source>
</evidence>
<dbReference type="Proteomes" id="UP001054945">
    <property type="component" value="Unassembled WGS sequence"/>
</dbReference>
<name>A0AAV4Y2H9_CAEEX</name>
<sequence length="91" mass="10312">MALIPFVGAVIAECRPLGEVHRKFKHKPTVGGSHTAVQMRIWVPSEVGFATMRKCTVLMHDLEVVERENWDLASEGGFADNVTNYWNYDFC</sequence>
<keyword evidence="2" id="KW-1185">Reference proteome</keyword>
<dbReference type="EMBL" id="BPLR01018704">
    <property type="protein sequence ID" value="GIZ01681.1"/>
    <property type="molecule type" value="Genomic_DNA"/>
</dbReference>
<protein>
    <submittedName>
        <fullName evidence="1">Uncharacterized protein</fullName>
    </submittedName>
</protein>
<organism evidence="1 2">
    <name type="scientific">Caerostris extrusa</name>
    <name type="common">Bark spider</name>
    <name type="synonym">Caerostris bankana</name>
    <dbReference type="NCBI Taxonomy" id="172846"/>
    <lineage>
        <taxon>Eukaryota</taxon>
        <taxon>Metazoa</taxon>
        <taxon>Ecdysozoa</taxon>
        <taxon>Arthropoda</taxon>
        <taxon>Chelicerata</taxon>
        <taxon>Arachnida</taxon>
        <taxon>Araneae</taxon>
        <taxon>Araneomorphae</taxon>
        <taxon>Entelegynae</taxon>
        <taxon>Araneoidea</taxon>
        <taxon>Araneidae</taxon>
        <taxon>Caerostris</taxon>
    </lineage>
</organism>
<accession>A0AAV4Y2H9</accession>
<comment type="caution">
    <text evidence="1">The sequence shown here is derived from an EMBL/GenBank/DDBJ whole genome shotgun (WGS) entry which is preliminary data.</text>
</comment>
<proteinExistence type="predicted"/>
<gene>
    <name evidence="1" type="ORF">CEXT_461731</name>
</gene>
<evidence type="ECO:0000313" key="1">
    <source>
        <dbReference type="EMBL" id="GIZ01681.1"/>
    </source>
</evidence>
<reference evidence="1 2" key="1">
    <citation type="submission" date="2021-06" db="EMBL/GenBank/DDBJ databases">
        <title>Caerostris extrusa draft genome.</title>
        <authorList>
            <person name="Kono N."/>
            <person name="Arakawa K."/>
        </authorList>
    </citation>
    <scope>NUCLEOTIDE SEQUENCE [LARGE SCALE GENOMIC DNA]</scope>
</reference>
<dbReference type="AlphaFoldDB" id="A0AAV4Y2H9"/>